<feature type="transmembrane region" description="Helical" evidence="1">
    <location>
        <begin position="12"/>
        <end position="34"/>
    </location>
</feature>
<organism evidence="2 3">
    <name type="scientific">Paenibacillus arenosi</name>
    <dbReference type="NCBI Taxonomy" id="2774142"/>
    <lineage>
        <taxon>Bacteria</taxon>
        <taxon>Bacillati</taxon>
        <taxon>Bacillota</taxon>
        <taxon>Bacilli</taxon>
        <taxon>Bacillales</taxon>
        <taxon>Paenibacillaceae</taxon>
        <taxon>Paenibacillus</taxon>
    </lineage>
</organism>
<keyword evidence="1" id="KW-0472">Membrane</keyword>
<feature type="transmembrane region" description="Helical" evidence="1">
    <location>
        <begin position="54"/>
        <end position="75"/>
    </location>
</feature>
<feature type="transmembrane region" description="Helical" evidence="1">
    <location>
        <begin position="148"/>
        <end position="173"/>
    </location>
</feature>
<comment type="caution">
    <text evidence="2">The sequence shown here is derived from an EMBL/GenBank/DDBJ whole genome shotgun (WGS) entry which is preliminary data.</text>
</comment>
<keyword evidence="3" id="KW-1185">Reference proteome</keyword>
<gene>
    <name evidence="2" type="ORF">IFO66_14480</name>
</gene>
<accession>A0ABR9AZI5</accession>
<evidence type="ECO:0000256" key="1">
    <source>
        <dbReference type="SAM" id="Phobius"/>
    </source>
</evidence>
<dbReference type="Proteomes" id="UP000634529">
    <property type="component" value="Unassembled WGS sequence"/>
</dbReference>
<protein>
    <recommendedName>
        <fullName evidence="4">ABC transporter permease</fullName>
    </recommendedName>
</protein>
<reference evidence="2 3" key="1">
    <citation type="submission" date="2020-09" db="EMBL/GenBank/DDBJ databases">
        <title>Paenibacillus sp. CAU 1523 isolated from sand of Haeundae Beach.</title>
        <authorList>
            <person name="Kim W."/>
        </authorList>
    </citation>
    <scope>NUCLEOTIDE SEQUENCE [LARGE SCALE GENOMIC DNA]</scope>
    <source>
        <strain evidence="2 3">CAU 1523</strain>
    </source>
</reference>
<evidence type="ECO:0000313" key="3">
    <source>
        <dbReference type="Proteomes" id="UP000634529"/>
    </source>
</evidence>
<feature type="transmembrane region" description="Helical" evidence="1">
    <location>
        <begin position="220"/>
        <end position="241"/>
    </location>
</feature>
<feature type="transmembrane region" description="Helical" evidence="1">
    <location>
        <begin position="96"/>
        <end position="128"/>
    </location>
</feature>
<keyword evidence="1" id="KW-0812">Transmembrane</keyword>
<dbReference type="RefSeq" id="WP_192025840.1">
    <property type="nucleotide sequence ID" value="NZ_JACYTN010000012.1"/>
</dbReference>
<sequence length="254" mass="27936">MKLFLSLLLVNLSQAILTIRFLVCVCGVTALLFVTSYGTIDYLEDVKSVVMLSGGGNFTLVVGIIPLIPFALTFASEWEERASSFWIIRAGVSNYAICKVIAGAVSSVLVTFLGIWLYAVLLMIKIPFFTNSNTGDAYAPLLEAGQPVLYLLGTSAHLALSSAIFGVAALWISTFIPNRFTAIALPVVVYFVCLRLTRFWELPPYMMIGTIMEGTYHAGTPLMAFLFKLMTVILLCLLMGYGTVVQMRRRVQND</sequence>
<proteinExistence type="predicted"/>
<dbReference type="EMBL" id="JACYTN010000012">
    <property type="protein sequence ID" value="MBD8499500.1"/>
    <property type="molecule type" value="Genomic_DNA"/>
</dbReference>
<evidence type="ECO:0000313" key="2">
    <source>
        <dbReference type="EMBL" id="MBD8499500.1"/>
    </source>
</evidence>
<name>A0ABR9AZI5_9BACL</name>
<evidence type="ECO:0008006" key="4">
    <source>
        <dbReference type="Google" id="ProtNLM"/>
    </source>
</evidence>
<keyword evidence="1" id="KW-1133">Transmembrane helix</keyword>
<feature type="transmembrane region" description="Helical" evidence="1">
    <location>
        <begin position="180"/>
        <end position="200"/>
    </location>
</feature>